<reference evidence="2" key="1">
    <citation type="journal article" date="2005" name="Nature">
        <title>The map-based sequence of the rice genome.</title>
        <authorList>
            <consortium name="International rice genome sequencing project (IRGSP)"/>
            <person name="Matsumoto T."/>
            <person name="Wu J."/>
            <person name="Kanamori H."/>
            <person name="Katayose Y."/>
            <person name="Fujisawa M."/>
            <person name="Namiki N."/>
            <person name="Mizuno H."/>
            <person name="Yamamoto K."/>
            <person name="Antonio B.A."/>
            <person name="Baba T."/>
            <person name="Sakata K."/>
            <person name="Nagamura Y."/>
            <person name="Aoki H."/>
            <person name="Arikawa K."/>
            <person name="Arita K."/>
            <person name="Bito T."/>
            <person name="Chiden Y."/>
            <person name="Fujitsuka N."/>
            <person name="Fukunaka R."/>
            <person name="Hamada M."/>
            <person name="Harada C."/>
            <person name="Hayashi A."/>
            <person name="Hijishita S."/>
            <person name="Honda M."/>
            <person name="Hosokawa S."/>
            <person name="Ichikawa Y."/>
            <person name="Idonuma A."/>
            <person name="Iijima M."/>
            <person name="Ikeda M."/>
            <person name="Ikeno M."/>
            <person name="Ito K."/>
            <person name="Ito S."/>
            <person name="Ito T."/>
            <person name="Ito Y."/>
            <person name="Ito Y."/>
            <person name="Iwabuchi A."/>
            <person name="Kamiya K."/>
            <person name="Karasawa W."/>
            <person name="Kurita K."/>
            <person name="Katagiri S."/>
            <person name="Kikuta A."/>
            <person name="Kobayashi H."/>
            <person name="Kobayashi N."/>
            <person name="Machita K."/>
            <person name="Maehara T."/>
            <person name="Masukawa M."/>
            <person name="Mizubayashi T."/>
            <person name="Mukai Y."/>
            <person name="Nagasaki H."/>
            <person name="Nagata Y."/>
            <person name="Naito S."/>
            <person name="Nakashima M."/>
            <person name="Nakama Y."/>
            <person name="Nakamichi Y."/>
            <person name="Nakamura M."/>
            <person name="Meguro A."/>
            <person name="Negishi M."/>
            <person name="Ohta I."/>
            <person name="Ohta T."/>
            <person name="Okamoto M."/>
            <person name="Ono N."/>
            <person name="Saji S."/>
            <person name="Sakaguchi M."/>
            <person name="Sakai K."/>
            <person name="Shibata M."/>
            <person name="Shimokawa T."/>
            <person name="Song J."/>
            <person name="Takazaki Y."/>
            <person name="Terasawa K."/>
            <person name="Tsugane M."/>
            <person name="Tsuji K."/>
            <person name="Ueda S."/>
            <person name="Waki K."/>
            <person name="Yamagata H."/>
            <person name="Yamamoto M."/>
            <person name="Yamamoto S."/>
            <person name="Yamane H."/>
            <person name="Yoshiki S."/>
            <person name="Yoshihara R."/>
            <person name="Yukawa K."/>
            <person name="Zhong H."/>
            <person name="Yano M."/>
            <person name="Yuan Q."/>
            <person name="Ouyang S."/>
            <person name="Liu J."/>
            <person name="Jones K.M."/>
            <person name="Gansberger K."/>
            <person name="Moffat K."/>
            <person name="Hill J."/>
            <person name="Bera J."/>
            <person name="Fadrosh D."/>
            <person name="Jin S."/>
            <person name="Johri S."/>
            <person name="Kim M."/>
            <person name="Overton L."/>
            <person name="Reardon M."/>
            <person name="Tsitrin T."/>
            <person name="Vuong H."/>
            <person name="Weaver B."/>
            <person name="Ciecko A."/>
            <person name="Tallon L."/>
            <person name="Jackson J."/>
            <person name="Pai G."/>
            <person name="Aken S.V."/>
            <person name="Utterback T."/>
            <person name="Reidmuller S."/>
            <person name="Feldblyum T."/>
            <person name="Hsiao J."/>
            <person name="Zismann V."/>
            <person name="Iobst S."/>
            <person name="de Vazeille A.R."/>
            <person name="Buell C.R."/>
            <person name="Ying K."/>
            <person name="Li Y."/>
            <person name="Lu T."/>
            <person name="Huang Y."/>
            <person name="Zhao Q."/>
            <person name="Feng Q."/>
            <person name="Zhang L."/>
            <person name="Zhu J."/>
            <person name="Weng Q."/>
            <person name="Mu J."/>
            <person name="Lu Y."/>
            <person name="Fan D."/>
            <person name="Liu Y."/>
            <person name="Guan J."/>
            <person name="Zhang Y."/>
            <person name="Yu S."/>
            <person name="Liu X."/>
            <person name="Zhang Y."/>
            <person name="Hong G."/>
            <person name="Han B."/>
            <person name="Choisne N."/>
            <person name="Demange N."/>
            <person name="Orjeda G."/>
            <person name="Samain S."/>
            <person name="Cattolico L."/>
            <person name="Pelletier E."/>
            <person name="Couloux A."/>
            <person name="Segurens B."/>
            <person name="Wincker P."/>
            <person name="D'Hont A."/>
            <person name="Scarpelli C."/>
            <person name="Weissenbach J."/>
            <person name="Salanoubat M."/>
            <person name="Quetier F."/>
            <person name="Yu Y."/>
            <person name="Kim H.R."/>
            <person name="Rambo T."/>
            <person name="Currie J."/>
            <person name="Collura K."/>
            <person name="Luo M."/>
            <person name="Yang T."/>
            <person name="Ammiraju J.S.S."/>
            <person name="Engler F."/>
            <person name="Soderlund C."/>
            <person name="Wing R.A."/>
            <person name="Palmer L.E."/>
            <person name="de la Bastide M."/>
            <person name="Spiegel L."/>
            <person name="Nascimento L."/>
            <person name="Zutavern T."/>
            <person name="O'Shaughnessy A."/>
            <person name="Dike S."/>
            <person name="Dedhia N."/>
            <person name="Preston R."/>
            <person name="Balija V."/>
            <person name="McCombie W.R."/>
            <person name="Chow T."/>
            <person name="Chen H."/>
            <person name="Chung M."/>
            <person name="Chen C."/>
            <person name="Shaw J."/>
            <person name="Wu H."/>
            <person name="Hsiao K."/>
            <person name="Chao Y."/>
            <person name="Chu M."/>
            <person name="Cheng C."/>
            <person name="Hour A."/>
            <person name="Lee P."/>
            <person name="Lin S."/>
            <person name="Lin Y."/>
            <person name="Liou J."/>
            <person name="Liu S."/>
            <person name="Hsing Y."/>
            <person name="Raghuvanshi S."/>
            <person name="Mohanty A."/>
            <person name="Bharti A.K."/>
            <person name="Gaur A."/>
            <person name="Gupta V."/>
            <person name="Kumar D."/>
            <person name="Ravi V."/>
            <person name="Vij S."/>
            <person name="Kapur A."/>
            <person name="Khurana P."/>
            <person name="Khurana P."/>
            <person name="Khurana J.P."/>
            <person name="Tyagi A.K."/>
            <person name="Gaikwad K."/>
            <person name="Singh A."/>
            <person name="Dalal V."/>
            <person name="Srivastava S."/>
            <person name="Dixit A."/>
            <person name="Pal A.K."/>
            <person name="Ghazi I.A."/>
            <person name="Yadav M."/>
            <person name="Pandit A."/>
            <person name="Bhargava A."/>
            <person name="Sureshbabu K."/>
            <person name="Batra K."/>
            <person name="Sharma T.R."/>
            <person name="Mohapatra T."/>
            <person name="Singh N.K."/>
            <person name="Messing J."/>
            <person name="Nelson A.B."/>
            <person name="Fuks G."/>
            <person name="Kavchok S."/>
            <person name="Keizer G."/>
            <person name="Linton E."/>
            <person name="Llaca V."/>
            <person name="Song R."/>
            <person name="Tanyolac B."/>
            <person name="Young S."/>
            <person name="Ho-Il K."/>
            <person name="Hahn J.H."/>
            <person name="Sangsakoo G."/>
            <person name="Vanavichit A."/>
            <person name="de Mattos Luiz.A.T."/>
            <person name="Zimmer P.D."/>
            <person name="Malone G."/>
            <person name="Dellagostin O."/>
            <person name="de Oliveira A.C."/>
            <person name="Bevan M."/>
            <person name="Bancroft I."/>
            <person name="Minx P."/>
            <person name="Cordum H."/>
            <person name="Wilson R."/>
            <person name="Cheng Z."/>
            <person name="Jin W."/>
            <person name="Jiang J."/>
            <person name="Leong S.A."/>
            <person name="Iwama H."/>
            <person name="Gojobori T."/>
            <person name="Itoh T."/>
            <person name="Niimura Y."/>
            <person name="Fujii Y."/>
            <person name="Habara T."/>
            <person name="Sakai H."/>
            <person name="Sato Y."/>
            <person name="Wilson G."/>
            <person name="Kumar K."/>
            <person name="McCouch S."/>
            <person name="Juretic N."/>
            <person name="Hoen D."/>
            <person name="Wright S."/>
            <person name="Bruskiewich R."/>
            <person name="Bureau T."/>
            <person name="Miyao A."/>
            <person name="Hirochika H."/>
            <person name="Nishikawa T."/>
            <person name="Kadowaki K."/>
            <person name="Sugiura M."/>
            <person name="Burr B."/>
            <person name="Sasaki T."/>
        </authorList>
    </citation>
    <scope>NUCLEOTIDE SEQUENCE [LARGE SCALE GENOMIC DNA]</scope>
    <source>
        <strain evidence="2">cv. Nipponbare</strain>
    </source>
</reference>
<proteinExistence type="predicted"/>
<reference evidence="1 2" key="2">
    <citation type="journal article" date="2013" name="Plant Cell Physiol.">
        <title>Rice Annotation Project Database (RAP-DB): an integrative and interactive database for rice genomics.</title>
        <authorList>
            <person name="Sakai H."/>
            <person name="Lee S.S."/>
            <person name="Tanaka T."/>
            <person name="Numa H."/>
            <person name="Kim J."/>
            <person name="Kawahara Y."/>
            <person name="Wakimoto H."/>
            <person name="Yang C.C."/>
            <person name="Iwamoto M."/>
            <person name="Abe T."/>
            <person name="Yamada Y."/>
            <person name="Muto A."/>
            <person name="Inokuchi H."/>
            <person name="Ikemura T."/>
            <person name="Matsumoto T."/>
            <person name="Sasaki T."/>
            <person name="Itoh T."/>
        </authorList>
    </citation>
    <scope>NUCLEOTIDE SEQUENCE [LARGE SCALE GENOMIC DNA]</scope>
    <source>
        <strain evidence="2">cv. Nipponbare</strain>
    </source>
</reference>
<reference evidence="1 2" key="3">
    <citation type="journal article" date="2013" name="Rice">
        <title>Improvement of the Oryza sativa Nipponbare reference genome using next generation sequence and optical map data.</title>
        <authorList>
            <person name="Kawahara Y."/>
            <person name="de la Bastide M."/>
            <person name="Hamilton J.P."/>
            <person name="Kanamori H."/>
            <person name="McCombie W.R."/>
            <person name="Ouyang S."/>
            <person name="Schwartz D.C."/>
            <person name="Tanaka T."/>
            <person name="Wu J."/>
            <person name="Zhou S."/>
            <person name="Childs K.L."/>
            <person name="Davidson R.M."/>
            <person name="Lin H."/>
            <person name="Quesada-Ocampo L."/>
            <person name="Vaillancourt B."/>
            <person name="Sakai H."/>
            <person name="Lee S.S."/>
            <person name="Kim J."/>
            <person name="Numa H."/>
            <person name="Itoh T."/>
            <person name="Buell C.R."/>
            <person name="Matsumoto T."/>
        </authorList>
    </citation>
    <scope>NUCLEOTIDE SEQUENCE [LARGE SCALE GENOMIC DNA]</scope>
    <source>
        <strain evidence="2">cv. Nipponbare</strain>
    </source>
</reference>
<organism evidence="1 2">
    <name type="scientific">Oryza sativa subsp. japonica</name>
    <name type="common">Rice</name>
    <dbReference type="NCBI Taxonomy" id="39947"/>
    <lineage>
        <taxon>Eukaryota</taxon>
        <taxon>Viridiplantae</taxon>
        <taxon>Streptophyta</taxon>
        <taxon>Embryophyta</taxon>
        <taxon>Tracheophyta</taxon>
        <taxon>Spermatophyta</taxon>
        <taxon>Magnoliopsida</taxon>
        <taxon>Liliopsida</taxon>
        <taxon>Poales</taxon>
        <taxon>Poaceae</taxon>
        <taxon>BOP clade</taxon>
        <taxon>Oryzoideae</taxon>
        <taxon>Oryzeae</taxon>
        <taxon>Oryzinae</taxon>
        <taxon>Oryza</taxon>
        <taxon>Oryza sativa</taxon>
    </lineage>
</organism>
<dbReference type="InParanoid" id="A0A0P0X606"/>
<gene>
    <name evidence="1" type="ordered locus">Os07g0478766</name>
    <name evidence="1" type="ORF">OSNPB_070478766</name>
</gene>
<dbReference type="AlphaFoldDB" id="A0A0P0X606"/>
<accession>A0A0P0X606</accession>
<name>A0A0P0X606_ORYSJ</name>
<evidence type="ECO:0000313" key="2">
    <source>
        <dbReference type="Proteomes" id="UP000059680"/>
    </source>
</evidence>
<keyword evidence="2" id="KW-1185">Reference proteome</keyword>
<dbReference type="Proteomes" id="UP000059680">
    <property type="component" value="Chromosome 7"/>
</dbReference>
<evidence type="ECO:0000313" key="1">
    <source>
        <dbReference type="EMBL" id="BAT01464.1"/>
    </source>
</evidence>
<protein>
    <submittedName>
        <fullName evidence="1">Os07g0478766 protein</fullName>
    </submittedName>
</protein>
<sequence>MAPPPLPRRLPRLCRLRLPPPPCRLCLSASTVSPMPPPRRRRLHLRGSAFCLHSVAFALRPSACIAPPPPGASPSSTSIASTPPPPVRPPRACLCLNAATASPPSPARLRWGIRCVRV</sequence>
<dbReference type="PaxDb" id="39947-A0A0P0X606"/>
<dbReference type="EMBL" id="AP014963">
    <property type="protein sequence ID" value="BAT01464.1"/>
    <property type="molecule type" value="Genomic_DNA"/>
</dbReference>